<dbReference type="GO" id="GO:0046872">
    <property type="term" value="F:metal ion binding"/>
    <property type="evidence" value="ECO:0007669"/>
    <property type="project" value="UniProtKB-KW"/>
</dbReference>
<name>A0A8J4YGY5_CHIOP</name>
<feature type="binding site" evidence="3">
    <location>
        <position position="453"/>
    </location>
    <ligand>
        <name>Zn(2+)</name>
        <dbReference type="ChEBI" id="CHEBI:29105"/>
        <label>2</label>
    </ligand>
</feature>
<dbReference type="AlphaFoldDB" id="A0A8J4YGY5"/>
<dbReference type="InterPro" id="IPR001952">
    <property type="entry name" value="Alkaline_phosphatase"/>
</dbReference>
<feature type="region of interest" description="Disordered" evidence="6">
    <location>
        <begin position="498"/>
        <end position="518"/>
    </location>
</feature>
<feature type="binding site" evidence="3">
    <location>
        <position position="175"/>
    </location>
    <ligand>
        <name>Mg(2+)</name>
        <dbReference type="ChEBI" id="CHEBI:18420"/>
    </ligand>
</feature>
<dbReference type="GO" id="GO:0004035">
    <property type="term" value="F:alkaline phosphatase activity"/>
    <property type="evidence" value="ECO:0007669"/>
    <property type="project" value="UniProtKB-EC"/>
</dbReference>
<evidence type="ECO:0000313" key="7">
    <source>
        <dbReference type="EMBL" id="KAG0726328.1"/>
    </source>
</evidence>
<dbReference type="OrthoDB" id="5818554at2759"/>
<comment type="cofactor">
    <cofactor evidence="3">
        <name>Mg(2+)</name>
        <dbReference type="ChEBI" id="CHEBI:18420"/>
    </cofactor>
    <text evidence="3">Binds 1 Mg(2+) ion.</text>
</comment>
<dbReference type="InterPro" id="IPR017850">
    <property type="entry name" value="Alkaline_phosphatase_core_sf"/>
</dbReference>
<evidence type="ECO:0000313" key="8">
    <source>
        <dbReference type="Proteomes" id="UP000770661"/>
    </source>
</evidence>
<dbReference type="EC" id="3.1.3.1" evidence="1"/>
<evidence type="ECO:0000256" key="3">
    <source>
        <dbReference type="PIRSR" id="PIRSR601952-2"/>
    </source>
</evidence>
<reference evidence="7" key="1">
    <citation type="submission" date="2020-07" db="EMBL/GenBank/DDBJ databases">
        <title>The High-quality genome of the commercially important snow crab, Chionoecetes opilio.</title>
        <authorList>
            <person name="Jeong J.-H."/>
            <person name="Ryu S."/>
        </authorList>
    </citation>
    <scope>NUCLEOTIDE SEQUENCE</scope>
    <source>
        <strain evidence="7">MADBK_172401_WGS</strain>
        <tissue evidence="7">Digestive gland</tissue>
    </source>
</reference>
<sequence>MEEEEEEEDKEMEEEEEEEDKEMEEEEEEEEEVCVGVLIKTTDICYDADEMARAMEWTCLRVLLLLLVGTYSAESKLEGRQHWWNVARNELSEALSMRDNWGVAKNVIMFLGDGMGITANTAGRIFKGQQLGFNGEEGYLTWERFPNAALVKVKRARVGQEFLGIVTTTRITHATPGATYAHAAHRNWECDSEAEDGCSDIAHQLVHDNPGKNVKVILGGGRQAMGVNSEMVDALTCSRNDSRDLTEEWFSGKVSEGHKARYVTTARGLAQVDPEKTDYLLGLFADSHLPYEVDRKTDTPSLKDMTLKALRFLRKSDEGFFLLVEGGRIDHALHENLPHRALEEVVALDAAVAAALKEVDLEETLVVVTADHSHVMTINGYPNRGNDILGLVGENSEVDGLPYTTLMFTNGPGYNYTVKNDTVVRHDPSTVDTRDLNYRFQAGVPMPPFKETHGGEDVGLWAAGPMSHLFHRTHEQHYIAHAMAYAACIGPSLDDCKRPSLDSSSGGRRPRRYTTLAPPLRTTASDHVTVPEEIFPTEQHPQPTEDPKKAGSSPSISVIHLGPKFPTLSPILQKLFTNNKEKILTSRGTQTLKSFTNEADVRQLLGRTQSPSTVHGV</sequence>
<feature type="region of interest" description="Disordered" evidence="6">
    <location>
        <begin position="537"/>
        <end position="557"/>
    </location>
</feature>
<comment type="cofactor">
    <cofactor evidence="3">
        <name>Zn(2+)</name>
        <dbReference type="ChEBI" id="CHEBI:29105"/>
    </cofactor>
    <text evidence="3">Binds 2 Zn(2+) ions.</text>
</comment>
<feature type="binding site" evidence="3">
    <location>
        <position position="334"/>
    </location>
    <ligand>
        <name>Zn(2+)</name>
        <dbReference type="ChEBI" id="CHEBI:29105"/>
        <label>2</label>
    </ligand>
</feature>
<feature type="region of interest" description="Disordered" evidence="6">
    <location>
        <begin position="1"/>
        <end position="33"/>
    </location>
</feature>
<dbReference type="Gene3D" id="3.40.720.10">
    <property type="entry name" value="Alkaline Phosphatase, subunit A"/>
    <property type="match status" value="2"/>
</dbReference>
<evidence type="ECO:0000256" key="2">
    <source>
        <dbReference type="ARBA" id="ARBA00022553"/>
    </source>
</evidence>
<feature type="binding site" evidence="3">
    <location>
        <position position="372"/>
    </location>
    <ligand>
        <name>Zn(2+)</name>
        <dbReference type="ChEBI" id="CHEBI:29105"/>
        <label>2</label>
    </ligand>
</feature>
<keyword evidence="2" id="KW-0597">Phosphoprotein</keyword>
<protein>
    <recommendedName>
        <fullName evidence="1">alkaline phosphatase</fullName>
        <ecNumber evidence="1">3.1.3.1</ecNumber>
    </recommendedName>
</protein>
<comment type="similarity">
    <text evidence="4">Belongs to the alkaline phosphatase family.</text>
</comment>
<feature type="coiled-coil region" evidence="5">
    <location>
        <begin position="1"/>
        <end position="33"/>
    </location>
</feature>
<keyword evidence="3" id="KW-0479">Metal-binding</keyword>
<dbReference type="Pfam" id="PF00245">
    <property type="entry name" value="Alk_phosphatase"/>
    <property type="match status" value="2"/>
</dbReference>
<feature type="binding site" evidence="3">
    <location>
        <position position="113"/>
    </location>
    <ligand>
        <name>Mg(2+)</name>
        <dbReference type="ChEBI" id="CHEBI:18420"/>
    </ligand>
</feature>
<keyword evidence="3" id="KW-0862">Zinc</keyword>
<evidence type="ECO:0000256" key="1">
    <source>
        <dbReference type="ARBA" id="ARBA00012647"/>
    </source>
</evidence>
<feature type="binding site" evidence="3">
    <location>
        <position position="371"/>
    </location>
    <ligand>
        <name>Zn(2+)</name>
        <dbReference type="ChEBI" id="CHEBI:29105"/>
        <label>2</label>
    </ligand>
</feature>
<accession>A0A8J4YGY5</accession>
<evidence type="ECO:0000256" key="4">
    <source>
        <dbReference type="RuleBase" id="RU003946"/>
    </source>
</evidence>
<feature type="binding site" evidence="3">
    <location>
        <position position="173"/>
    </location>
    <ligand>
        <name>Mg(2+)</name>
        <dbReference type="ChEBI" id="CHEBI:18420"/>
    </ligand>
</feature>
<proteinExistence type="inferred from homology"/>
<evidence type="ECO:0000256" key="5">
    <source>
        <dbReference type="SAM" id="Coils"/>
    </source>
</evidence>
<feature type="binding site" evidence="3">
    <location>
        <position position="325"/>
    </location>
    <ligand>
        <name>Mg(2+)</name>
        <dbReference type="ChEBI" id="CHEBI:18420"/>
    </ligand>
</feature>
<dbReference type="SMART" id="SM00098">
    <property type="entry name" value="alkPPc"/>
    <property type="match status" value="1"/>
</dbReference>
<feature type="binding site" evidence="3">
    <location>
        <position position="113"/>
    </location>
    <ligand>
        <name>Zn(2+)</name>
        <dbReference type="ChEBI" id="CHEBI:29105"/>
        <label>2</label>
    </ligand>
</feature>
<keyword evidence="8" id="KW-1185">Reference proteome</keyword>
<dbReference type="PANTHER" id="PTHR11596:SF5">
    <property type="entry name" value="ALKALINE PHOSPHATASE"/>
    <property type="match status" value="1"/>
</dbReference>
<feature type="binding site" evidence="3">
    <location>
        <position position="330"/>
    </location>
    <ligand>
        <name>Zn(2+)</name>
        <dbReference type="ChEBI" id="CHEBI:29105"/>
        <label>2</label>
    </ligand>
</feature>
<dbReference type="EMBL" id="JACEEZ010004593">
    <property type="protein sequence ID" value="KAG0726328.1"/>
    <property type="molecule type" value="Genomic_DNA"/>
</dbReference>
<gene>
    <name evidence="7" type="primary">ALPL_2</name>
    <name evidence="7" type="ORF">GWK47_004347</name>
</gene>
<evidence type="ECO:0000256" key="6">
    <source>
        <dbReference type="SAM" id="MobiDB-lite"/>
    </source>
</evidence>
<dbReference type="CDD" id="cd16012">
    <property type="entry name" value="ALP"/>
    <property type="match status" value="1"/>
</dbReference>
<dbReference type="PANTHER" id="PTHR11596">
    <property type="entry name" value="ALKALINE PHOSPHATASE"/>
    <property type="match status" value="1"/>
</dbReference>
<organism evidence="7 8">
    <name type="scientific">Chionoecetes opilio</name>
    <name type="common">Atlantic snow crab</name>
    <name type="synonym">Cancer opilio</name>
    <dbReference type="NCBI Taxonomy" id="41210"/>
    <lineage>
        <taxon>Eukaryota</taxon>
        <taxon>Metazoa</taxon>
        <taxon>Ecdysozoa</taxon>
        <taxon>Arthropoda</taxon>
        <taxon>Crustacea</taxon>
        <taxon>Multicrustacea</taxon>
        <taxon>Malacostraca</taxon>
        <taxon>Eumalacostraca</taxon>
        <taxon>Eucarida</taxon>
        <taxon>Decapoda</taxon>
        <taxon>Pleocyemata</taxon>
        <taxon>Brachyura</taxon>
        <taxon>Eubrachyura</taxon>
        <taxon>Majoidea</taxon>
        <taxon>Majidae</taxon>
        <taxon>Chionoecetes</taxon>
    </lineage>
</organism>
<dbReference type="PRINTS" id="PR00113">
    <property type="entry name" value="ALKPHPHTASE"/>
</dbReference>
<dbReference type="Proteomes" id="UP000770661">
    <property type="component" value="Unassembled WGS sequence"/>
</dbReference>
<dbReference type="SUPFAM" id="SSF53649">
    <property type="entry name" value="Alkaline phosphatase-like"/>
    <property type="match status" value="1"/>
</dbReference>
<keyword evidence="3" id="KW-0460">Magnesium</keyword>
<comment type="caution">
    <text evidence="7">The sequence shown here is derived from an EMBL/GenBank/DDBJ whole genome shotgun (WGS) entry which is preliminary data.</text>
</comment>
<keyword evidence="5" id="KW-0175">Coiled coil</keyword>